<dbReference type="Gene3D" id="1.25.40.10">
    <property type="entry name" value="Tetratricopeptide repeat domain"/>
    <property type="match status" value="1"/>
</dbReference>
<evidence type="ECO:0000313" key="3">
    <source>
        <dbReference type="Proteomes" id="UP000279562"/>
    </source>
</evidence>
<dbReference type="AlphaFoldDB" id="A0A3P2A045"/>
<dbReference type="PROSITE" id="PS50005">
    <property type="entry name" value="TPR"/>
    <property type="match status" value="1"/>
</dbReference>
<dbReference type="SUPFAM" id="SSF48452">
    <property type="entry name" value="TPR-like"/>
    <property type="match status" value="1"/>
</dbReference>
<keyword evidence="3" id="KW-1185">Reference proteome</keyword>
<evidence type="ECO:0000256" key="1">
    <source>
        <dbReference type="PROSITE-ProRule" id="PRU00339"/>
    </source>
</evidence>
<reference evidence="2 3" key="1">
    <citation type="submission" date="2018-11" db="EMBL/GenBank/DDBJ databases">
        <title>Genomes From Bacteria Associated with the Canine Oral Cavity: a Test Case for Automated Genome-Based Taxonomic Assignment.</title>
        <authorList>
            <person name="Coil D.A."/>
            <person name="Jospin G."/>
            <person name="Darling A.E."/>
            <person name="Wallis C."/>
            <person name="Davis I.J."/>
            <person name="Harris S."/>
            <person name="Eisen J.A."/>
            <person name="Holcombe L.J."/>
            <person name="O'Flynn C."/>
        </authorList>
    </citation>
    <scope>NUCLEOTIDE SEQUENCE [LARGE SCALE GENOMIC DNA]</scope>
    <source>
        <strain evidence="2 3">OH1047_COT-310</strain>
    </source>
</reference>
<protein>
    <submittedName>
        <fullName evidence="2">Uncharacterized protein</fullName>
    </submittedName>
</protein>
<accession>A0A3P2A045</accession>
<dbReference type="EMBL" id="RQYF01000070">
    <property type="protein sequence ID" value="RRD88761.1"/>
    <property type="molecule type" value="Genomic_DNA"/>
</dbReference>
<dbReference type="InterPro" id="IPR011990">
    <property type="entry name" value="TPR-like_helical_dom_sf"/>
</dbReference>
<proteinExistence type="predicted"/>
<keyword evidence="1" id="KW-0802">TPR repeat</keyword>
<name>A0A3P2A045_9BACE</name>
<organism evidence="2 3">
    <name type="scientific">Prevotella heparinolytica</name>
    <dbReference type="NCBI Taxonomy" id="28113"/>
    <lineage>
        <taxon>Bacteria</taxon>
        <taxon>Pseudomonadati</taxon>
        <taxon>Bacteroidota</taxon>
        <taxon>Bacteroidia</taxon>
        <taxon>Bacteroidales</taxon>
        <taxon>Bacteroidaceae</taxon>
        <taxon>Bacteroides</taxon>
    </lineage>
</organism>
<evidence type="ECO:0000313" key="2">
    <source>
        <dbReference type="EMBL" id="RRD88761.1"/>
    </source>
</evidence>
<comment type="caution">
    <text evidence="2">The sequence shown here is derived from an EMBL/GenBank/DDBJ whole genome shotgun (WGS) entry which is preliminary data.</text>
</comment>
<gene>
    <name evidence="2" type="ORF">EII33_11405</name>
</gene>
<dbReference type="SMART" id="SM00028">
    <property type="entry name" value="TPR"/>
    <property type="match status" value="3"/>
</dbReference>
<sequence length="237" mass="27625">MRYIGLLNYLEMKTLTLLFSFFFLLPLSLPAQSVNTLLQKVSEALSAGKDEYAVSLFRQAADAGTDQTEMFYWTNVDKNSAVVSRLANELAVHYKEERNYDKAFLFYREFLQRHPEDVSALVACAEMELMRGREKEASKLYEKVLTLDGDNLQANIYLGNYYYLQAEKDRKKLDDDYKKLSSPTRMQYARYRNGLSDLFINNYTKAKNYLQRVLQLFPSMEAGNTLERIKKIEAEIK</sequence>
<dbReference type="Proteomes" id="UP000279562">
    <property type="component" value="Unassembled WGS sequence"/>
</dbReference>
<feature type="repeat" description="TPR" evidence="1">
    <location>
        <begin position="84"/>
        <end position="117"/>
    </location>
</feature>
<dbReference type="InterPro" id="IPR019734">
    <property type="entry name" value="TPR_rpt"/>
</dbReference>